<feature type="region of interest" description="Disordered" evidence="1">
    <location>
        <begin position="216"/>
        <end position="259"/>
    </location>
</feature>
<evidence type="ECO:0000256" key="2">
    <source>
        <dbReference type="SAM" id="Phobius"/>
    </source>
</evidence>
<dbReference type="Proteomes" id="UP001153620">
    <property type="component" value="Chromosome 3"/>
</dbReference>
<proteinExistence type="predicted"/>
<dbReference type="AlphaFoldDB" id="A0A9N9S352"/>
<keyword evidence="2" id="KW-0472">Membrane</keyword>
<keyword evidence="4" id="KW-1185">Reference proteome</keyword>
<keyword evidence="2" id="KW-1133">Transmembrane helix</keyword>
<feature type="compositionally biased region" description="Basic and acidic residues" evidence="1">
    <location>
        <begin position="244"/>
        <end position="259"/>
    </location>
</feature>
<gene>
    <name evidence="3" type="ORF">CHIRRI_LOCUS11788</name>
</gene>
<feature type="transmembrane region" description="Helical" evidence="2">
    <location>
        <begin position="6"/>
        <end position="31"/>
    </location>
</feature>
<dbReference type="EMBL" id="OU895879">
    <property type="protein sequence ID" value="CAG9808955.1"/>
    <property type="molecule type" value="Genomic_DNA"/>
</dbReference>
<organism evidence="3 4">
    <name type="scientific">Chironomus riparius</name>
    <dbReference type="NCBI Taxonomy" id="315576"/>
    <lineage>
        <taxon>Eukaryota</taxon>
        <taxon>Metazoa</taxon>
        <taxon>Ecdysozoa</taxon>
        <taxon>Arthropoda</taxon>
        <taxon>Hexapoda</taxon>
        <taxon>Insecta</taxon>
        <taxon>Pterygota</taxon>
        <taxon>Neoptera</taxon>
        <taxon>Endopterygota</taxon>
        <taxon>Diptera</taxon>
        <taxon>Nematocera</taxon>
        <taxon>Chironomoidea</taxon>
        <taxon>Chironomidae</taxon>
        <taxon>Chironominae</taxon>
        <taxon>Chironomus</taxon>
    </lineage>
</organism>
<reference evidence="3" key="1">
    <citation type="submission" date="2022-01" db="EMBL/GenBank/DDBJ databases">
        <authorList>
            <person name="King R."/>
        </authorList>
    </citation>
    <scope>NUCLEOTIDE SEQUENCE</scope>
</reference>
<evidence type="ECO:0000256" key="1">
    <source>
        <dbReference type="SAM" id="MobiDB-lite"/>
    </source>
</evidence>
<name>A0A9N9S352_9DIPT</name>
<evidence type="ECO:0000313" key="4">
    <source>
        <dbReference type="Proteomes" id="UP001153620"/>
    </source>
</evidence>
<sequence length="259" mass="28948">MEWAELIFWAIFIFFMSVVFPIVLVGCILCVTIRRQHQIRPVPSTPYIIDQTARQTEPPYPGILVSSYPNNSIQRNSMNDNSVNLQIRDVPPPYSTVPGSQFPVLQPQLPYPEQNVAHFPVPSSGRRVRFNIEKPPIFDDASTATTVQPSNPPGEPAYQISVQATYQNELNNQSPNQTTFQAQATIPNSIPMQTLTRPTTLALSPTEQSIQNQFIPIPSPFTSQEPTSFPPIPSSSSNRTVNSPEHDDPPPSYHKIDKL</sequence>
<feature type="compositionally biased region" description="Polar residues" evidence="1">
    <location>
        <begin position="216"/>
        <end position="225"/>
    </location>
</feature>
<reference evidence="3" key="2">
    <citation type="submission" date="2022-10" db="EMBL/GenBank/DDBJ databases">
        <authorList>
            <consortium name="ENA_rothamsted_submissions"/>
            <consortium name="culmorum"/>
            <person name="King R."/>
        </authorList>
    </citation>
    <scope>NUCLEOTIDE SEQUENCE</scope>
</reference>
<accession>A0A9N9S352</accession>
<evidence type="ECO:0000313" key="3">
    <source>
        <dbReference type="EMBL" id="CAG9808955.1"/>
    </source>
</evidence>
<keyword evidence="2" id="KW-0812">Transmembrane</keyword>
<protein>
    <submittedName>
        <fullName evidence="3">Uncharacterized protein</fullName>
    </submittedName>
</protein>